<feature type="transmembrane region" description="Helical" evidence="2">
    <location>
        <begin position="88"/>
        <end position="110"/>
    </location>
</feature>
<keyword evidence="2" id="KW-0812">Transmembrane</keyword>
<evidence type="ECO:0000256" key="2">
    <source>
        <dbReference type="SAM" id="Phobius"/>
    </source>
</evidence>
<protein>
    <submittedName>
        <fullName evidence="3">Uncharacterized protein</fullName>
    </submittedName>
</protein>
<keyword evidence="2" id="KW-0472">Membrane</keyword>
<dbReference type="AlphaFoldDB" id="A0A9J6PNW9"/>
<feature type="region of interest" description="Disordered" evidence="1">
    <location>
        <begin position="1"/>
        <end position="20"/>
    </location>
</feature>
<proteinExistence type="predicted"/>
<evidence type="ECO:0000313" key="3">
    <source>
        <dbReference type="EMBL" id="MCU5778091.1"/>
    </source>
</evidence>
<feature type="compositionally biased region" description="Basic and acidic residues" evidence="1">
    <location>
        <begin position="9"/>
        <end position="20"/>
    </location>
</feature>
<comment type="caution">
    <text evidence="3">The sequence shown here is derived from an EMBL/GenBank/DDBJ whole genome shotgun (WGS) entry which is preliminary data.</text>
</comment>
<dbReference type="InterPro" id="IPR006135">
    <property type="entry name" value="T3SS_substrate_exporter"/>
</dbReference>
<evidence type="ECO:0000313" key="4">
    <source>
        <dbReference type="Proteomes" id="UP001064262"/>
    </source>
</evidence>
<name>A0A9J6PNW9_9GAMM</name>
<reference evidence="3" key="1">
    <citation type="submission" date="2022-09" db="EMBL/GenBank/DDBJ databases">
        <title>Winslowiella arboricola sp. nov., isolated from bleeding cankers on broadleaf hosts.</title>
        <authorList>
            <person name="Brady C."/>
            <person name="Kaur S."/>
            <person name="Crampton B."/>
            <person name="Maddock D."/>
            <person name="Arnold D."/>
            <person name="Denman S."/>
        </authorList>
    </citation>
    <scope>NUCLEOTIDE SEQUENCE</scope>
    <source>
        <strain evidence="3">BAC 15a-03b</strain>
    </source>
</reference>
<sequence>MMPGNSSDAKSEKPGVSKRPEMRAKWGIPRSIDISLITGLMASVFTVTFFFSYYQQLIEEAINSINQIAMRLSDNCTPAHLILTNVLMVLKFLVTLLPIPAAMIVASLILRRGHCLPVEPEAGEEGSAPAKDRSPSSK</sequence>
<keyword evidence="2" id="KW-1133">Transmembrane helix</keyword>
<accession>A0A9J6PNW9</accession>
<keyword evidence="4" id="KW-1185">Reference proteome</keyword>
<dbReference type="Pfam" id="PF01312">
    <property type="entry name" value="Bac_export_2"/>
    <property type="match status" value="1"/>
</dbReference>
<organism evidence="3 4">
    <name type="scientific">Winslowiella arboricola</name>
    <dbReference type="NCBI Taxonomy" id="2978220"/>
    <lineage>
        <taxon>Bacteria</taxon>
        <taxon>Pseudomonadati</taxon>
        <taxon>Pseudomonadota</taxon>
        <taxon>Gammaproteobacteria</taxon>
        <taxon>Enterobacterales</taxon>
        <taxon>Erwiniaceae</taxon>
        <taxon>Winslowiella</taxon>
    </lineage>
</organism>
<dbReference type="Proteomes" id="UP001064262">
    <property type="component" value="Unassembled WGS sequence"/>
</dbReference>
<feature type="transmembrane region" description="Helical" evidence="2">
    <location>
        <begin position="32"/>
        <end position="54"/>
    </location>
</feature>
<dbReference type="RefSeq" id="WP_267143774.1">
    <property type="nucleotide sequence ID" value="NZ_JAODIL010000079.1"/>
</dbReference>
<dbReference type="EMBL" id="JAODIM010000040">
    <property type="protein sequence ID" value="MCU5778091.1"/>
    <property type="molecule type" value="Genomic_DNA"/>
</dbReference>
<gene>
    <name evidence="3" type="ORF">N5923_11380</name>
</gene>
<evidence type="ECO:0000256" key="1">
    <source>
        <dbReference type="SAM" id="MobiDB-lite"/>
    </source>
</evidence>